<dbReference type="Gene3D" id="2.60.40.790">
    <property type="match status" value="1"/>
</dbReference>
<dbReference type="PANTHER" id="PTHR46733:SF4">
    <property type="entry name" value="HEAT SHOCK PROTEIN 21, CHLOROPLASTIC"/>
    <property type="match status" value="1"/>
</dbReference>
<accession>A0A3M9N5V2</accession>
<sequence length="148" mass="17135">MQHTIYRKPDYSIYPGEYVPLLNEKEIKEAIKCSDRKDIDHPAVNITDQNRSYKIEVVIPGVKRDELLIYVKGNILSICAVNNDKMNSSLKKKQVEEFSYKWFDRHLLLPEDADSTFISAEYKSGIVVLHIPKASRPVNNAHTRIIVY</sequence>
<dbReference type="Proteomes" id="UP000267223">
    <property type="component" value="Unassembled WGS sequence"/>
</dbReference>
<name>A0A3M9N5V2_9BACT</name>
<dbReference type="InterPro" id="IPR044587">
    <property type="entry name" value="HSP21-like"/>
</dbReference>
<evidence type="ECO:0000313" key="5">
    <source>
        <dbReference type="EMBL" id="RNI32775.1"/>
    </source>
</evidence>
<protein>
    <submittedName>
        <fullName evidence="5">Hsp20/alpha crystallin family protein</fullName>
    </submittedName>
</protein>
<evidence type="ECO:0000256" key="3">
    <source>
        <dbReference type="RuleBase" id="RU003616"/>
    </source>
</evidence>
<dbReference type="Pfam" id="PF00011">
    <property type="entry name" value="HSP20"/>
    <property type="match status" value="1"/>
</dbReference>
<proteinExistence type="inferred from homology"/>
<dbReference type="PANTHER" id="PTHR46733">
    <property type="entry name" value="26.5 KDA HEAT SHOCK PROTEIN, MITOCHONDRIAL"/>
    <property type="match status" value="1"/>
</dbReference>
<dbReference type="OrthoDB" id="668901at2"/>
<evidence type="ECO:0000256" key="1">
    <source>
        <dbReference type="ARBA" id="ARBA00023016"/>
    </source>
</evidence>
<dbReference type="RefSeq" id="WP_123122527.1">
    <property type="nucleotide sequence ID" value="NZ_RJJR01000024.1"/>
</dbReference>
<dbReference type="InterPro" id="IPR008978">
    <property type="entry name" value="HSP20-like_chaperone"/>
</dbReference>
<dbReference type="GO" id="GO:0009408">
    <property type="term" value="P:response to heat"/>
    <property type="evidence" value="ECO:0007669"/>
    <property type="project" value="InterPro"/>
</dbReference>
<comment type="caution">
    <text evidence="5">The sequence shown here is derived from an EMBL/GenBank/DDBJ whole genome shotgun (WGS) entry which is preliminary data.</text>
</comment>
<feature type="domain" description="SHSP" evidence="4">
    <location>
        <begin position="34"/>
        <end position="148"/>
    </location>
</feature>
<keyword evidence="6" id="KW-1185">Reference proteome</keyword>
<reference evidence="5 6" key="1">
    <citation type="submission" date="2018-11" db="EMBL/GenBank/DDBJ databases">
        <title>Draft genome sequence of Ferruginibacter sp. BO-59.</title>
        <authorList>
            <person name="Im W.T."/>
        </authorList>
    </citation>
    <scope>NUCLEOTIDE SEQUENCE [LARGE SCALE GENOMIC DNA]</scope>
    <source>
        <strain evidence="5 6">BO-59</strain>
    </source>
</reference>
<dbReference type="CDD" id="cd06464">
    <property type="entry name" value="ACD_sHsps-like"/>
    <property type="match status" value="1"/>
</dbReference>
<evidence type="ECO:0000256" key="2">
    <source>
        <dbReference type="PROSITE-ProRule" id="PRU00285"/>
    </source>
</evidence>
<evidence type="ECO:0000259" key="4">
    <source>
        <dbReference type="PROSITE" id="PS01031"/>
    </source>
</evidence>
<dbReference type="PROSITE" id="PS01031">
    <property type="entry name" value="SHSP"/>
    <property type="match status" value="1"/>
</dbReference>
<gene>
    <name evidence="5" type="ORF">EFY79_19970</name>
</gene>
<dbReference type="InterPro" id="IPR002068">
    <property type="entry name" value="A-crystallin/Hsp20_dom"/>
</dbReference>
<comment type="similarity">
    <text evidence="2 3">Belongs to the small heat shock protein (HSP20) family.</text>
</comment>
<dbReference type="AlphaFoldDB" id="A0A3M9N5V2"/>
<dbReference type="EMBL" id="RJJR01000024">
    <property type="protein sequence ID" value="RNI32775.1"/>
    <property type="molecule type" value="Genomic_DNA"/>
</dbReference>
<evidence type="ECO:0000313" key="6">
    <source>
        <dbReference type="Proteomes" id="UP000267223"/>
    </source>
</evidence>
<organism evidence="5 6">
    <name type="scientific">Hanamia caeni</name>
    <dbReference type="NCBI Taxonomy" id="2294116"/>
    <lineage>
        <taxon>Bacteria</taxon>
        <taxon>Pseudomonadati</taxon>
        <taxon>Bacteroidota</taxon>
        <taxon>Chitinophagia</taxon>
        <taxon>Chitinophagales</taxon>
        <taxon>Chitinophagaceae</taxon>
        <taxon>Hanamia</taxon>
    </lineage>
</organism>
<keyword evidence="1" id="KW-0346">Stress response</keyword>
<dbReference type="SUPFAM" id="SSF49764">
    <property type="entry name" value="HSP20-like chaperones"/>
    <property type="match status" value="1"/>
</dbReference>